<dbReference type="AlphaFoldDB" id="A0A0A9F0D9"/>
<accession>A0A0A9F0D9</accession>
<sequence length="24" mass="2834">MLNQQHKVQVIKLQSSTEQQECAY</sequence>
<evidence type="ECO:0000313" key="1">
    <source>
        <dbReference type="EMBL" id="JAE06490.1"/>
    </source>
</evidence>
<reference evidence="1" key="1">
    <citation type="submission" date="2014-09" db="EMBL/GenBank/DDBJ databases">
        <authorList>
            <person name="Magalhaes I.L.F."/>
            <person name="Oliveira U."/>
            <person name="Santos F.R."/>
            <person name="Vidigal T.H.D.A."/>
            <person name="Brescovit A.D."/>
            <person name="Santos A.J."/>
        </authorList>
    </citation>
    <scope>NUCLEOTIDE SEQUENCE</scope>
    <source>
        <tissue evidence="1">Shoot tissue taken approximately 20 cm above the soil surface</tissue>
    </source>
</reference>
<name>A0A0A9F0D9_ARUDO</name>
<organism evidence="1">
    <name type="scientific">Arundo donax</name>
    <name type="common">Giant reed</name>
    <name type="synonym">Donax arundinaceus</name>
    <dbReference type="NCBI Taxonomy" id="35708"/>
    <lineage>
        <taxon>Eukaryota</taxon>
        <taxon>Viridiplantae</taxon>
        <taxon>Streptophyta</taxon>
        <taxon>Embryophyta</taxon>
        <taxon>Tracheophyta</taxon>
        <taxon>Spermatophyta</taxon>
        <taxon>Magnoliopsida</taxon>
        <taxon>Liliopsida</taxon>
        <taxon>Poales</taxon>
        <taxon>Poaceae</taxon>
        <taxon>PACMAD clade</taxon>
        <taxon>Arundinoideae</taxon>
        <taxon>Arundineae</taxon>
        <taxon>Arundo</taxon>
    </lineage>
</organism>
<protein>
    <submittedName>
        <fullName evidence="1">Uncharacterized protein</fullName>
    </submittedName>
</protein>
<proteinExistence type="predicted"/>
<dbReference type="EMBL" id="GBRH01191406">
    <property type="protein sequence ID" value="JAE06490.1"/>
    <property type="molecule type" value="Transcribed_RNA"/>
</dbReference>
<reference evidence="1" key="2">
    <citation type="journal article" date="2015" name="Data Brief">
        <title>Shoot transcriptome of the giant reed, Arundo donax.</title>
        <authorList>
            <person name="Barrero R.A."/>
            <person name="Guerrero F.D."/>
            <person name="Moolhuijzen P."/>
            <person name="Goolsby J.A."/>
            <person name="Tidwell J."/>
            <person name="Bellgard S.E."/>
            <person name="Bellgard M.I."/>
        </authorList>
    </citation>
    <scope>NUCLEOTIDE SEQUENCE</scope>
    <source>
        <tissue evidence="1">Shoot tissue taken approximately 20 cm above the soil surface</tissue>
    </source>
</reference>